<accession>A0A8U7ND28</accession>
<dbReference type="PROSITE" id="PS50157">
    <property type="entry name" value="ZINC_FINGER_C2H2_2"/>
    <property type="match status" value="4"/>
</dbReference>
<evidence type="ECO:0000313" key="7">
    <source>
        <dbReference type="Ensembl" id="ENSCMUP00000028492.1"/>
    </source>
</evidence>
<keyword evidence="1" id="KW-0479">Metal-binding</keyword>
<dbReference type="Pfam" id="PF00096">
    <property type="entry name" value="zf-C2H2"/>
    <property type="match status" value="3"/>
</dbReference>
<evidence type="ECO:0000256" key="4">
    <source>
        <dbReference type="ARBA" id="ARBA00022833"/>
    </source>
</evidence>
<feature type="compositionally biased region" description="Basic and acidic residues" evidence="6">
    <location>
        <begin position="57"/>
        <end position="70"/>
    </location>
</feature>
<protein>
    <submittedName>
        <fullName evidence="7">Uncharacterized protein</fullName>
    </submittedName>
</protein>
<dbReference type="InterPro" id="IPR036236">
    <property type="entry name" value="Znf_C2H2_sf"/>
</dbReference>
<proteinExistence type="predicted"/>
<evidence type="ECO:0000256" key="3">
    <source>
        <dbReference type="ARBA" id="ARBA00022771"/>
    </source>
</evidence>
<gene>
    <name evidence="7" type="primary">LOC116455506</name>
</gene>
<organism evidence="7 8">
    <name type="scientific">Corvus moneduloides</name>
    <name type="common">New Caledonian crow</name>
    <dbReference type="NCBI Taxonomy" id="1196302"/>
    <lineage>
        <taxon>Eukaryota</taxon>
        <taxon>Metazoa</taxon>
        <taxon>Chordata</taxon>
        <taxon>Craniata</taxon>
        <taxon>Vertebrata</taxon>
        <taxon>Euteleostomi</taxon>
        <taxon>Archelosauria</taxon>
        <taxon>Archosauria</taxon>
        <taxon>Dinosauria</taxon>
        <taxon>Saurischia</taxon>
        <taxon>Theropoda</taxon>
        <taxon>Coelurosauria</taxon>
        <taxon>Aves</taxon>
        <taxon>Neognathae</taxon>
        <taxon>Neoaves</taxon>
        <taxon>Telluraves</taxon>
        <taxon>Australaves</taxon>
        <taxon>Passeriformes</taxon>
        <taxon>Corvoidea</taxon>
        <taxon>Corvidae</taxon>
        <taxon>Corvus</taxon>
    </lineage>
</organism>
<dbReference type="SUPFAM" id="SSF57667">
    <property type="entry name" value="beta-beta-alpha zinc fingers"/>
    <property type="match status" value="3"/>
</dbReference>
<dbReference type="GO" id="GO:0008270">
    <property type="term" value="F:zinc ion binding"/>
    <property type="evidence" value="ECO:0007669"/>
    <property type="project" value="UniProtKB-KW"/>
</dbReference>
<dbReference type="PANTHER" id="PTHR23226">
    <property type="entry name" value="ZINC FINGER AND SCAN DOMAIN-CONTAINING"/>
    <property type="match status" value="1"/>
</dbReference>
<evidence type="ECO:0000256" key="1">
    <source>
        <dbReference type="ARBA" id="ARBA00022723"/>
    </source>
</evidence>
<dbReference type="InterPro" id="IPR013087">
    <property type="entry name" value="Znf_C2H2_type"/>
</dbReference>
<keyword evidence="4" id="KW-0862">Zinc</keyword>
<dbReference type="FunFam" id="3.30.160.60:FF:000624">
    <property type="entry name" value="zinc finger protein 697"/>
    <property type="match status" value="1"/>
</dbReference>
<dbReference type="AlphaFoldDB" id="A0A8U7ND28"/>
<dbReference type="FunFam" id="3.30.160.60:FF:002343">
    <property type="entry name" value="Zinc finger protein 33A"/>
    <property type="match status" value="2"/>
</dbReference>
<evidence type="ECO:0000256" key="5">
    <source>
        <dbReference type="ARBA" id="ARBA00023125"/>
    </source>
</evidence>
<keyword evidence="2" id="KW-0677">Repeat</keyword>
<name>A0A8U7ND28_CORMO</name>
<reference evidence="8" key="1">
    <citation type="submission" date="2019-10" db="EMBL/GenBank/DDBJ databases">
        <title>Corvus moneduloides (New Caledonian crow) genome, bCorMon1, primary haplotype.</title>
        <authorList>
            <person name="Rutz C."/>
            <person name="Fungtammasan C."/>
            <person name="Mountcastle J."/>
            <person name="Formenti G."/>
            <person name="Chow W."/>
            <person name="Howe K."/>
            <person name="Steele M.P."/>
            <person name="Fernandes J."/>
            <person name="Gilbert M.T.P."/>
            <person name="Fedrigo O."/>
            <person name="Jarvis E.D."/>
            <person name="Gemmell N."/>
        </authorList>
    </citation>
    <scope>NUCLEOTIDE SEQUENCE [LARGE SCALE GENOMIC DNA]</scope>
</reference>
<dbReference type="SMART" id="SM00355">
    <property type="entry name" value="ZnF_C2H2"/>
    <property type="match status" value="3"/>
</dbReference>
<dbReference type="OMA" id="GELPCEC"/>
<evidence type="ECO:0000256" key="6">
    <source>
        <dbReference type="SAM" id="MobiDB-lite"/>
    </source>
</evidence>
<feature type="compositionally biased region" description="Polar residues" evidence="6">
    <location>
        <begin position="71"/>
        <end position="89"/>
    </location>
</feature>
<feature type="compositionally biased region" description="Basic and acidic residues" evidence="6">
    <location>
        <begin position="91"/>
        <end position="105"/>
    </location>
</feature>
<dbReference type="Proteomes" id="UP000694553">
    <property type="component" value="Unassembled WGS sequence"/>
</dbReference>
<dbReference type="PANTHER" id="PTHR23226:SF377">
    <property type="entry name" value="ZINC FINGER AND SCAN DOMAIN-CONTAINING PROTEIN 20"/>
    <property type="match status" value="1"/>
</dbReference>
<keyword evidence="8" id="KW-1185">Reference proteome</keyword>
<keyword evidence="5" id="KW-0238">DNA-binding</keyword>
<dbReference type="GO" id="GO:0000981">
    <property type="term" value="F:DNA-binding transcription factor activity, RNA polymerase II-specific"/>
    <property type="evidence" value="ECO:0007669"/>
    <property type="project" value="TreeGrafter"/>
</dbReference>
<evidence type="ECO:0000313" key="8">
    <source>
        <dbReference type="Proteomes" id="UP000694553"/>
    </source>
</evidence>
<sequence length="263" mass="29394">MPREPQAGEEEVSPSIAPGCRTTPLPMPSCRGRTGGISFPFPVARRQIPSSPCPSSPDKELSTEPREDKSPQQNLVEEAVLSSSTAQESNGEEKSQRSHMRRDSKASPGCSEEERPTLCGEGGRSFSRISNLVIQQQLHTRERPYRCLECGKSFSQTSNLFTHHCVHTGERPYKCLECGKSFRWSSSLIKHQHLHSGEWPYKCEECGVSFSQSFNLTSHRLIHTGERPFHCPDCGKGFKQNPHLDSILFQNGSIPLQNVSIPF</sequence>
<dbReference type="PROSITE" id="PS00028">
    <property type="entry name" value="ZINC_FINGER_C2H2_1"/>
    <property type="match status" value="3"/>
</dbReference>
<dbReference type="Ensembl" id="ENSCMUT00000035735.1">
    <property type="protein sequence ID" value="ENSCMUP00000028492.1"/>
    <property type="gene ID" value="ENSCMUG00000018784.1"/>
</dbReference>
<dbReference type="GO" id="GO:0000978">
    <property type="term" value="F:RNA polymerase II cis-regulatory region sequence-specific DNA binding"/>
    <property type="evidence" value="ECO:0007669"/>
    <property type="project" value="TreeGrafter"/>
</dbReference>
<keyword evidence="3" id="KW-0863">Zinc-finger</keyword>
<dbReference type="FunFam" id="3.30.160.60:FF:000176">
    <property type="entry name" value="zinc finger protein 70"/>
    <property type="match status" value="1"/>
</dbReference>
<feature type="region of interest" description="Disordered" evidence="6">
    <location>
        <begin position="1"/>
        <end position="122"/>
    </location>
</feature>
<evidence type="ECO:0000256" key="2">
    <source>
        <dbReference type="ARBA" id="ARBA00022737"/>
    </source>
</evidence>
<dbReference type="Gene3D" id="3.30.160.60">
    <property type="entry name" value="Classic Zinc Finger"/>
    <property type="match status" value="5"/>
</dbReference>
<reference evidence="7" key="3">
    <citation type="submission" date="2025-09" db="UniProtKB">
        <authorList>
            <consortium name="Ensembl"/>
        </authorList>
    </citation>
    <scope>IDENTIFICATION</scope>
</reference>
<reference evidence="7" key="2">
    <citation type="submission" date="2025-08" db="UniProtKB">
        <authorList>
            <consortium name="Ensembl"/>
        </authorList>
    </citation>
    <scope>IDENTIFICATION</scope>
</reference>